<dbReference type="AlphaFoldDB" id="A0A922I571"/>
<proteinExistence type="predicted"/>
<evidence type="ECO:0000313" key="2">
    <source>
        <dbReference type="Proteomes" id="UP000790347"/>
    </source>
</evidence>
<comment type="caution">
    <text evidence="1">The sequence shown here is derived from an EMBL/GenBank/DDBJ whole genome shotgun (WGS) entry which is preliminary data.</text>
</comment>
<reference evidence="1" key="1">
    <citation type="submission" date="2013-05" db="EMBL/GenBank/DDBJ databases">
        <authorList>
            <person name="Yim A.K.Y."/>
            <person name="Chan T.F."/>
            <person name="Ji K.M."/>
            <person name="Liu X.Y."/>
            <person name="Zhou J.W."/>
            <person name="Li R.Q."/>
            <person name="Yang K.Y."/>
            <person name="Li J."/>
            <person name="Li M."/>
            <person name="Law P.T.W."/>
            <person name="Wu Y.L."/>
            <person name="Cai Z.L."/>
            <person name="Qin H."/>
            <person name="Bao Y."/>
            <person name="Leung R.K.K."/>
            <person name="Ng P.K.S."/>
            <person name="Zou J."/>
            <person name="Zhong X.J."/>
            <person name="Ran P.X."/>
            <person name="Zhong N.S."/>
            <person name="Liu Z.G."/>
            <person name="Tsui S.K.W."/>
        </authorList>
    </citation>
    <scope>NUCLEOTIDE SEQUENCE</scope>
    <source>
        <strain evidence="1">Derf</strain>
        <tissue evidence="1">Whole organism</tissue>
    </source>
</reference>
<evidence type="ECO:0000313" key="1">
    <source>
        <dbReference type="EMBL" id="KAH9517550.1"/>
    </source>
</evidence>
<sequence>MSSVEKCGIVEFEFEAFVAVQFDDDDGGLETSSLVSSYSFLDYDVRVDVVEYGVLLGFS</sequence>
<dbReference type="EMBL" id="ASGP02000003">
    <property type="protein sequence ID" value="KAH9517550.1"/>
    <property type="molecule type" value="Genomic_DNA"/>
</dbReference>
<dbReference type="Proteomes" id="UP000790347">
    <property type="component" value="Unassembled WGS sequence"/>
</dbReference>
<keyword evidence="2" id="KW-1185">Reference proteome</keyword>
<name>A0A922I571_DERFA</name>
<gene>
    <name evidence="1" type="ORF">DERF_008217</name>
</gene>
<protein>
    <submittedName>
        <fullName evidence="1">Uncharacterized protein</fullName>
    </submittedName>
</protein>
<reference evidence="1" key="2">
    <citation type="journal article" date="2022" name="Res Sq">
        <title>Comparative Genomics Reveals Insights into the Divergent Evolution of Astigmatic Mites and Household Pest Adaptations.</title>
        <authorList>
            <person name="Xiong Q."/>
            <person name="Wan A.T.-Y."/>
            <person name="Liu X.-Y."/>
            <person name="Fung C.S.-H."/>
            <person name="Xiao X."/>
            <person name="Malainual N."/>
            <person name="Hou J."/>
            <person name="Wang L."/>
            <person name="Wang M."/>
            <person name="Yang K."/>
            <person name="Cui Y."/>
            <person name="Leung E."/>
            <person name="Nong W."/>
            <person name="Shin S.-K."/>
            <person name="Au S."/>
            <person name="Jeong K.Y."/>
            <person name="Chew F.T."/>
            <person name="Hui J."/>
            <person name="Leung T.F."/>
            <person name="Tungtrongchitr A."/>
            <person name="Zhong N."/>
            <person name="Liu Z."/>
            <person name="Tsui S."/>
        </authorList>
    </citation>
    <scope>NUCLEOTIDE SEQUENCE</scope>
    <source>
        <strain evidence="1">Derf</strain>
        <tissue evidence="1">Whole organism</tissue>
    </source>
</reference>
<accession>A0A922I571</accession>
<organism evidence="1 2">
    <name type="scientific">Dermatophagoides farinae</name>
    <name type="common">American house dust mite</name>
    <dbReference type="NCBI Taxonomy" id="6954"/>
    <lineage>
        <taxon>Eukaryota</taxon>
        <taxon>Metazoa</taxon>
        <taxon>Ecdysozoa</taxon>
        <taxon>Arthropoda</taxon>
        <taxon>Chelicerata</taxon>
        <taxon>Arachnida</taxon>
        <taxon>Acari</taxon>
        <taxon>Acariformes</taxon>
        <taxon>Sarcoptiformes</taxon>
        <taxon>Astigmata</taxon>
        <taxon>Psoroptidia</taxon>
        <taxon>Analgoidea</taxon>
        <taxon>Pyroglyphidae</taxon>
        <taxon>Dermatophagoidinae</taxon>
        <taxon>Dermatophagoides</taxon>
    </lineage>
</organism>